<dbReference type="RefSeq" id="WP_377493064.1">
    <property type="nucleotide sequence ID" value="NZ_JBHMDO010000017.1"/>
</dbReference>
<dbReference type="Pfam" id="PF05504">
    <property type="entry name" value="Spore_GerAC"/>
    <property type="match status" value="1"/>
</dbReference>
<keyword evidence="5" id="KW-0472">Membrane</keyword>
<keyword evidence="4 8" id="KW-0732">Signal</keyword>
<proteinExistence type="inferred from homology"/>
<gene>
    <name evidence="11" type="ORF">ACFFSY_09255</name>
</gene>
<reference evidence="11 12" key="1">
    <citation type="submission" date="2024-09" db="EMBL/GenBank/DDBJ databases">
        <authorList>
            <person name="Sun Q."/>
            <person name="Mori K."/>
        </authorList>
    </citation>
    <scope>NUCLEOTIDE SEQUENCE [LARGE SCALE GENOMIC DNA]</scope>
    <source>
        <strain evidence="11 12">TISTR 2452</strain>
    </source>
</reference>
<evidence type="ECO:0000313" key="11">
    <source>
        <dbReference type="EMBL" id="MFB9326096.1"/>
    </source>
</evidence>
<feature type="chain" id="PRO_5046162019" evidence="8">
    <location>
        <begin position="22"/>
        <end position="401"/>
    </location>
</feature>
<dbReference type="Proteomes" id="UP001589747">
    <property type="component" value="Unassembled WGS sequence"/>
</dbReference>
<dbReference type="InterPro" id="IPR038501">
    <property type="entry name" value="Spore_GerAC_C_sf"/>
</dbReference>
<keyword evidence="7" id="KW-0449">Lipoprotein</keyword>
<dbReference type="InterPro" id="IPR057336">
    <property type="entry name" value="GerAC_N"/>
</dbReference>
<evidence type="ECO:0000256" key="6">
    <source>
        <dbReference type="ARBA" id="ARBA00023139"/>
    </source>
</evidence>
<evidence type="ECO:0000259" key="9">
    <source>
        <dbReference type="Pfam" id="PF05504"/>
    </source>
</evidence>
<evidence type="ECO:0000313" key="12">
    <source>
        <dbReference type="Proteomes" id="UP001589747"/>
    </source>
</evidence>
<evidence type="ECO:0000256" key="7">
    <source>
        <dbReference type="ARBA" id="ARBA00023288"/>
    </source>
</evidence>
<keyword evidence="3" id="KW-0309">Germination</keyword>
<accession>A0ABV5KNA0</accession>
<evidence type="ECO:0000256" key="1">
    <source>
        <dbReference type="ARBA" id="ARBA00004635"/>
    </source>
</evidence>
<name>A0ABV5KNA0_9BACL</name>
<dbReference type="EMBL" id="JBHMDO010000017">
    <property type="protein sequence ID" value="MFB9326096.1"/>
    <property type="molecule type" value="Genomic_DNA"/>
</dbReference>
<organism evidence="11 12">
    <name type="scientific">Paenibacillus aurantiacus</name>
    <dbReference type="NCBI Taxonomy" id="1936118"/>
    <lineage>
        <taxon>Bacteria</taxon>
        <taxon>Bacillati</taxon>
        <taxon>Bacillota</taxon>
        <taxon>Bacilli</taxon>
        <taxon>Bacillales</taxon>
        <taxon>Paenibacillaceae</taxon>
        <taxon>Paenibacillus</taxon>
    </lineage>
</organism>
<feature type="domain" description="Spore germination GerAC-like C-terminal" evidence="9">
    <location>
        <begin position="226"/>
        <end position="388"/>
    </location>
</feature>
<keyword evidence="12" id="KW-1185">Reference proteome</keyword>
<comment type="caution">
    <text evidence="11">The sequence shown here is derived from an EMBL/GenBank/DDBJ whole genome shotgun (WGS) entry which is preliminary data.</text>
</comment>
<evidence type="ECO:0000256" key="3">
    <source>
        <dbReference type="ARBA" id="ARBA00022544"/>
    </source>
</evidence>
<dbReference type="InterPro" id="IPR046953">
    <property type="entry name" value="Spore_GerAC-like_C"/>
</dbReference>
<feature type="domain" description="Spore germination protein N-terminal" evidence="10">
    <location>
        <begin position="27"/>
        <end position="200"/>
    </location>
</feature>
<dbReference type="Gene3D" id="3.30.300.210">
    <property type="entry name" value="Nutrient germinant receptor protein C, domain 3"/>
    <property type="match status" value="1"/>
</dbReference>
<sequence length="401" mass="44534">MRGVRRLPTWLLLAAACSMLAGCWDLTEVNRSALLTGVAVEPGKKGRHKVTFEVLNAAEANPSQGQGSGVPTVLYTAEGNSIADTASRINENVERLMMPSHVRVIVIDEKIARSGLNAFIDLVQRSRYVREDVLLLVAKDVPASDVLKVQSPGGMYASWKIQSQVENFRKEWGGAPLSRLFDYTQAILVEGRELTLGAITVVGNVSASDAGQNSQSAIPKSNVKITGSAVFRDDRLIGFLSIYETRILNLIRSELEQTGMAFPLPDHGGHASVRINRAHTRVRVMMKKGVPFIQLRIRGEGQLNSLDADLPIDEVEGFRTLERTLSGFLQEQVLQTIGRVQRDYGVDVFGFGEKLYRHHYREFQPLKKEWNALFAKAKVEAEVAIVVTGSELKNRRITKRR</sequence>
<comment type="similarity">
    <text evidence="2">Belongs to the GerABKC lipoprotein family.</text>
</comment>
<evidence type="ECO:0000256" key="4">
    <source>
        <dbReference type="ARBA" id="ARBA00022729"/>
    </source>
</evidence>
<dbReference type="PROSITE" id="PS51257">
    <property type="entry name" value="PROKAR_LIPOPROTEIN"/>
    <property type="match status" value="1"/>
</dbReference>
<evidence type="ECO:0000256" key="5">
    <source>
        <dbReference type="ARBA" id="ARBA00023136"/>
    </source>
</evidence>
<dbReference type="PANTHER" id="PTHR35789">
    <property type="entry name" value="SPORE GERMINATION PROTEIN B3"/>
    <property type="match status" value="1"/>
</dbReference>
<protein>
    <submittedName>
        <fullName evidence="11">Ger(X)C family spore germination protein</fullName>
    </submittedName>
</protein>
<dbReference type="Pfam" id="PF25198">
    <property type="entry name" value="Spore_GerAC_N"/>
    <property type="match status" value="1"/>
</dbReference>
<dbReference type="PANTHER" id="PTHR35789:SF1">
    <property type="entry name" value="SPORE GERMINATION PROTEIN B3"/>
    <property type="match status" value="1"/>
</dbReference>
<dbReference type="InterPro" id="IPR008844">
    <property type="entry name" value="Spore_GerAC-like"/>
</dbReference>
<evidence type="ECO:0000256" key="2">
    <source>
        <dbReference type="ARBA" id="ARBA00007886"/>
    </source>
</evidence>
<comment type="subcellular location">
    <subcellularLocation>
        <location evidence="1">Membrane</location>
        <topology evidence="1">Lipid-anchor</topology>
    </subcellularLocation>
</comment>
<evidence type="ECO:0000259" key="10">
    <source>
        <dbReference type="Pfam" id="PF25198"/>
    </source>
</evidence>
<feature type="signal peptide" evidence="8">
    <location>
        <begin position="1"/>
        <end position="21"/>
    </location>
</feature>
<keyword evidence="6" id="KW-0564">Palmitate</keyword>
<evidence type="ECO:0000256" key="8">
    <source>
        <dbReference type="SAM" id="SignalP"/>
    </source>
</evidence>
<dbReference type="NCBIfam" id="TIGR02887">
    <property type="entry name" value="spore_ger_x_C"/>
    <property type="match status" value="1"/>
</dbReference>